<feature type="transmembrane region" description="Helical" evidence="9">
    <location>
        <begin position="508"/>
        <end position="529"/>
    </location>
</feature>
<dbReference type="EMBL" id="CAJOBP010001838">
    <property type="protein sequence ID" value="CAF4315573.1"/>
    <property type="molecule type" value="Genomic_DNA"/>
</dbReference>
<evidence type="ECO:0000256" key="9">
    <source>
        <dbReference type="SAM" id="Phobius"/>
    </source>
</evidence>
<keyword evidence="11" id="KW-1185">Reference proteome</keyword>
<feature type="transmembrane region" description="Helical" evidence="9">
    <location>
        <begin position="630"/>
        <end position="654"/>
    </location>
</feature>
<dbReference type="InterPro" id="IPR002347">
    <property type="entry name" value="SDR_fam"/>
</dbReference>
<dbReference type="Pfam" id="PF03901">
    <property type="entry name" value="Glyco_transf_22"/>
    <property type="match status" value="1"/>
</dbReference>
<gene>
    <name evidence="10" type="ORF">UJA718_LOCUS13526</name>
</gene>
<protein>
    <recommendedName>
        <fullName evidence="12">Mannosyltransferase</fullName>
    </recommendedName>
</protein>
<sequence length="917" mass="105341">MSLMRVITVGLTGAAGIYGGLVLYREYFVVAQYKGDEQLFGKTAIITGANTGIGKEVAHDFARRGARVIMACRDMKKCEETREKLVADSFNTNIVCRECDLASIESIKTFADEINKNEKYVHLLINNAGVMWHPSKLTKDGFEQHLGVNYLGHFLLTNLLMEKLRTCSPSRVVNVTSSMYKRGVIDFDDLNMSKKQFNAKIAYEQAALAIVLATQEFCRQYPGSGVVANCAHPGITRTEIARHTIDKSFISRIIVGPLLKAFMKTPMQGAQAVIQCALDPKLDGQCGKYFSDMKEEPIAPNATDAKEAKRLWLISQRWAHFIWYTVGVIVRILWTLVYSQQGYIHPDEFFQGPEVVFDDIFQTNLTRTHEFHPAAPLRSVAILYLLYGLPISILSWLSTILHWSSIPFHLKLIFPRFAILLLSLCSDILFYRMIKVSHSNFNSKQYGIIMNYYGIAHVTLVFFTRTLSNSFEAFLFLALIYLVNVNMSSLLSIITNSSNKTKYNVQSIHINLNTIVTSSLIGFICALGIFNRPTFPAFALVPIVYWLANIIPLMNHSFRFQLLFGRIISFIIGTFILASCLIILFDSYYYNNGFSFIMDLKNRLIICPLNFIVYNIDSKNLDQHGLHPPWLHFIVNATILYGPLHLYVVLWGLFHVSNIRQFGQSIIERILKIFRKRSVAIEKSEQSISPFLIYLYLIPFIPLSTFPHQEARFLVPLIFPLILFIVPVLITKNLHTLLFRIWLAFNIFICIIYGHLHQGGLLPALKYIHDYPVVSSNVIPIVTNPNKKILITYHTYMPPGYLVTSMSKSEYDHKLQTIVIDLKGARREELDLTIERIFHEYSMHNNQVFVLLPNISQTYLIELKQAKYSFKLIKQFAPHLDLDHGFEELIHFKDQQKQYTIWDRFKLDLYQVTRNLM</sequence>
<feature type="transmembrane region" description="Helical" evidence="9">
    <location>
        <begin position="691"/>
        <end position="707"/>
    </location>
</feature>
<evidence type="ECO:0000256" key="7">
    <source>
        <dbReference type="ARBA" id="ARBA00023002"/>
    </source>
</evidence>
<dbReference type="Gene3D" id="3.40.50.720">
    <property type="entry name" value="NAD(P)-binding Rossmann-like Domain"/>
    <property type="match status" value="1"/>
</dbReference>
<proteinExistence type="predicted"/>
<evidence type="ECO:0000256" key="2">
    <source>
        <dbReference type="ARBA" id="ARBA00022676"/>
    </source>
</evidence>
<dbReference type="Proteomes" id="UP000663873">
    <property type="component" value="Unassembled WGS sequence"/>
</dbReference>
<feature type="transmembrane region" description="Helical" evidence="9">
    <location>
        <begin position="446"/>
        <end position="467"/>
    </location>
</feature>
<keyword evidence="5" id="KW-0256">Endoplasmic reticulum</keyword>
<evidence type="ECO:0000256" key="3">
    <source>
        <dbReference type="ARBA" id="ARBA00022679"/>
    </source>
</evidence>
<evidence type="ECO:0000256" key="1">
    <source>
        <dbReference type="ARBA" id="ARBA00004477"/>
    </source>
</evidence>
<accession>A0A820IRY6</accession>
<evidence type="ECO:0000313" key="11">
    <source>
        <dbReference type="Proteomes" id="UP000663873"/>
    </source>
</evidence>
<evidence type="ECO:0000256" key="4">
    <source>
        <dbReference type="ARBA" id="ARBA00022692"/>
    </source>
</evidence>
<dbReference type="InterPro" id="IPR005599">
    <property type="entry name" value="GPI_mannosylTrfase"/>
</dbReference>
<dbReference type="GO" id="GO:0005789">
    <property type="term" value="C:endoplasmic reticulum membrane"/>
    <property type="evidence" value="ECO:0007669"/>
    <property type="project" value="UniProtKB-SubCell"/>
</dbReference>
<name>A0A820IRY6_9BILA</name>
<feature type="transmembrane region" description="Helical" evidence="9">
    <location>
        <begin position="567"/>
        <end position="590"/>
    </location>
</feature>
<dbReference type="GO" id="GO:0016757">
    <property type="term" value="F:glycosyltransferase activity"/>
    <property type="evidence" value="ECO:0007669"/>
    <property type="project" value="UniProtKB-KW"/>
</dbReference>
<reference evidence="10" key="1">
    <citation type="submission" date="2021-02" db="EMBL/GenBank/DDBJ databases">
        <authorList>
            <person name="Nowell W R."/>
        </authorList>
    </citation>
    <scope>NUCLEOTIDE SEQUENCE</scope>
</reference>
<evidence type="ECO:0000256" key="8">
    <source>
        <dbReference type="ARBA" id="ARBA00023136"/>
    </source>
</evidence>
<dbReference type="PANTHER" id="PTHR43157">
    <property type="entry name" value="PHOSPHATIDYLINOSITOL-GLYCAN BIOSYNTHESIS CLASS F PROTEIN-RELATED"/>
    <property type="match status" value="1"/>
</dbReference>
<keyword evidence="3" id="KW-0808">Transferase</keyword>
<dbReference type="InterPro" id="IPR036291">
    <property type="entry name" value="NAD(P)-bd_dom_sf"/>
</dbReference>
<feature type="transmembrane region" description="Helical" evidence="9">
    <location>
        <begin position="737"/>
        <end position="756"/>
    </location>
</feature>
<keyword evidence="7" id="KW-0560">Oxidoreductase</keyword>
<dbReference type="PRINTS" id="PR00081">
    <property type="entry name" value="GDHRDH"/>
</dbReference>
<keyword evidence="6 9" id="KW-1133">Transmembrane helix</keyword>
<evidence type="ECO:0000256" key="5">
    <source>
        <dbReference type="ARBA" id="ARBA00022824"/>
    </source>
</evidence>
<keyword evidence="8 9" id="KW-0472">Membrane</keyword>
<feature type="transmembrane region" description="Helical" evidence="9">
    <location>
        <begin position="381"/>
        <end position="401"/>
    </location>
</feature>
<dbReference type="PANTHER" id="PTHR43157:SF31">
    <property type="entry name" value="PHOSPHATIDYLINOSITOL-GLYCAN BIOSYNTHESIS CLASS F PROTEIN"/>
    <property type="match status" value="1"/>
</dbReference>
<feature type="transmembrane region" description="Helical" evidence="9">
    <location>
        <begin position="535"/>
        <end position="555"/>
    </location>
</feature>
<feature type="transmembrane region" description="Helical" evidence="9">
    <location>
        <begin position="473"/>
        <end position="496"/>
    </location>
</feature>
<keyword evidence="2" id="KW-0328">Glycosyltransferase</keyword>
<evidence type="ECO:0000256" key="6">
    <source>
        <dbReference type="ARBA" id="ARBA00022989"/>
    </source>
</evidence>
<feature type="transmembrane region" description="Helical" evidence="9">
    <location>
        <begin position="413"/>
        <end position="434"/>
    </location>
</feature>
<evidence type="ECO:0008006" key="12">
    <source>
        <dbReference type="Google" id="ProtNLM"/>
    </source>
</evidence>
<evidence type="ECO:0000313" key="10">
    <source>
        <dbReference type="EMBL" id="CAF4315573.1"/>
    </source>
</evidence>
<comment type="subcellular location">
    <subcellularLocation>
        <location evidence="1">Endoplasmic reticulum membrane</location>
        <topology evidence="1">Multi-pass membrane protein</topology>
    </subcellularLocation>
</comment>
<dbReference type="Pfam" id="PF00106">
    <property type="entry name" value="adh_short"/>
    <property type="match status" value="1"/>
</dbReference>
<feature type="transmembrane region" description="Helical" evidence="9">
    <location>
        <begin position="6"/>
        <end position="24"/>
    </location>
</feature>
<dbReference type="SUPFAM" id="SSF51735">
    <property type="entry name" value="NAD(P)-binding Rossmann-fold domains"/>
    <property type="match status" value="1"/>
</dbReference>
<dbReference type="GO" id="GO:0016491">
    <property type="term" value="F:oxidoreductase activity"/>
    <property type="evidence" value="ECO:0007669"/>
    <property type="project" value="UniProtKB-KW"/>
</dbReference>
<comment type="caution">
    <text evidence="10">The sequence shown here is derived from an EMBL/GenBank/DDBJ whole genome shotgun (WGS) entry which is preliminary data.</text>
</comment>
<dbReference type="AlphaFoldDB" id="A0A820IRY6"/>
<keyword evidence="4 9" id="KW-0812">Transmembrane</keyword>
<organism evidence="10 11">
    <name type="scientific">Rotaria socialis</name>
    <dbReference type="NCBI Taxonomy" id="392032"/>
    <lineage>
        <taxon>Eukaryota</taxon>
        <taxon>Metazoa</taxon>
        <taxon>Spiralia</taxon>
        <taxon>Gnathifera</taxon>
        <taxon>Rotifera</taxon>
        <taxon>Eurotatoria</taxon>
        <taxon>Bdelloidea</taxon>
        <taxon>Philodinida</taxon>
        <taxon>Philodinidae</taxon>
        <taxon>Rotaria</taxon>
    </lineage>
</organism>
<feature type="transmembrane region" description="Helical" evidence="9">
    <location>
        <begin position="713"/>
        <end position="730"/>
    </location>
</feature>